<dbReference type="InterPro" id="IPR003959">
    <property type="entry name" value="ATPase_AAA_core"/>
</dbReference>
<evidence type="ECO:0000259" key="1">
    <source>
        <dbReference type="Pfam" id="PF13304"/>
    </source>
</evidence>
<accession>A0AAN4W5L6</accession>
<dbReference type="Pfam" id="PF13304">
    <property type="entry name" value="AAA_21"/>
    <property type="match status" value="1"/>
</dbReference>
<dbReference type="Gene3D" id="3.40.50.300">
    <property type="entry name" value="P-loop containing nucleotide triphosphate hydrolases"/>
    <property type="match status" value="1"/>
</dbReference>
<dbReference type="Proteomes" id="UP001310022">
    <property type="component" value="Unassembled WGS sequence"/>
</dbReference>
<comment type="caution">
    <text evidence="2">The sequence shown here is derived from an EMBL/GenBank/DDBJ whole genome shotgun (WGS) entry which is preliminary data.</text>
</comment>
<dbReference type="PANTHER" id="PTHR40396:SF1">
    <property type="entry name" value="ATPASE AAA-TYPE CORE DOMAIN-CONTAINING PROTEIN"/>
    <property type="match status" value="1"/>
</dbReference>
<gene>
    <name evidence="2" type="ORF">PEDI_55470</name>
</gene>
<proteinExistence type="predicted"/>
<feature type="domain" description="ATPase AAA-type core" evidence="1">
    <location>
        <begin position="48"/>
        <end position="364"/>
    </location>
</feature>
<evidence type="ECO:0000313" key="3">
    <source>
        <dbReference type="Proteomes" id="UP001310022"/>
    </source>
</evidence>
<dbReference type="InterPro" id="IPR027417">
    <property type="entry name" value="P-loop_NTPase"/>
</dbReference>
<dbReference type="GO" id="GO:0016887">
    <property type="term" value="F:ATP hydrolysis activity"/>
    <property type="evidence" value="ECO:0007669"/>
    <property type="project" value="InterPro"/>
</dbReference>
<dbReference type="EMBL" id="BQKE01000009">
    <property type="protein sequence ID" value="GJM64995.1"/>
    <property type="molecule type" value="Genomic_DNA"/>
</dbReference>
<dbReference type="RefSeq" id="WP_338240063.1">
    <property type="nucleotide sequence ID" value="NZ_BQKE01000009.1"/>
</dbReference>
<dbReference type="PANTHER" id="PTHR40396">
    <property type="entry name" value="ATPASE-LIKE PROTEIN"/>
    <property type="match status" value="1"/>
</dbReference>
<evidence type="ECO:0000313" key="2">
    <source>
        <dbReference type="EMBL" id="GJM64995.1"/>
    </source>
</evidence>
<sequence>MIVNFKFSNFKAVRDEVCLSFEAGKSDELENYYVSEKAGKRILKMGLIFGANASGKTTVLEALDFVRNLVLYPLSTRDERIQLTPFMLDEESRNGVSFFSLEFVYEEVRYLYELEVSPQAVMSESLHFFSPNKAKVFSRTTDAEKQLAEISFGSKIKVSKEYKTSLVANTLWNNTVLGGYLKTNFDSSELQSVHDWFRNALKPIVLPSTDLYTYISEKIEAGIIQKDRLTTILKKADFNISNIRFEKQEIEVTDDLLNFLEQRATKQQFENLKQKQKINNTRLIFEHEVNGQSFPLEYAQESRGTQRYYQFSGVLEMMIRTSSIFSIDEIASSLHPDLLKFFLLTFLTNSKDAQLIATTHNRELFLEKDLLRNDTIWFTEKAEDTGVVDLYALDDFGSETIRNTSSVYNAYKIGKLGATPQLNDYFLDFEHE</sequence>
<dbReference type="AlphaFoldDB" id="A0AAN4W5L6"/>
<protein>
    <submittedName>
        <fullName evidence="2">Transporter</fullName>
    </submittedName>
</protein>
<reference evidence="2 3" key="1">
    <citation type="submission" date="2021-12" db="EMBL/GenBank/DDBJ databases">
        <title>Genome sequencing of bacteria with rrn-lacking chromosome and rrn-plasmid.</title>
        <authorList>
            <person name="Anda M."/>
            <person name="Iwasaki W."/>
        </authorList>
    </citation>
    <scope>NUCLEOTIDE SEQUENCE [LARGE SCALE GENOMIC DNA]</scope>
    <source>
        <strain evidence="2 3">NBRC 15940</strain>
    </source>
</reference>
<organism evidence="2 3">
    <name type="scientific">Persicobacter diffluens</name>
    <dbReference type="NCBI Taxonomy" id="981"/>
    <lineage>
        <taxon>Bacteria</taxon>
        <taxon>Pseudomonadati</taxon>
        <taxon>Bacteroidota</taxon>
        <taxon>Cytophagia</taxon>
        <taxon>Cytophagales</taxon>
        <taxon>Persicobacteraceae</taxon>
        <taxon>Persicobacter</taxon>
    </lineage>
</organism>
<name>A0AAN4W5L6_9BACT</name>
<keyword evidence="3" id="KW-1185">Reference proteome</keyword>
<dbReference type="GO" id="GO:0005524">
    <property type="term" value="F:ATP binding"/>
    <property type="evidence" value="ECO:0007669"/>
    <property type="project" value="InterPro"/>
</dbReference>
<dbReference type="SUPFAM" id="SSF52540">
    <property type="entry name" value="P-loop containing nucleoside triphosphate hydrolases"/>
    <property type="match status" value="1"/>
</dbReference>